<dbReference type="InterPro" id="IPR003439">
    <property type="entry name" value="ABC_transporter-like_ATP-bd"/>
</dbReference>
<evidence type="ECO:0000256" key="6">
    <source>
        <dbReference type="ARBA" id="ARBA00022840"/>
    </source>
</evidence>
<feature type="domain" description="ABC transporter" evidence="10">
    <location>
        <begin position="359"/>
        <end position="593"/>
    </location>
</feature>
<feature type="transmembrane region" description="Helical" evidence="9">
    <location>
        <begin position="77"/>
        <end position="102"/>
    </location>
</feature>
<dbReference type="PROSITE" id="PS50893">
    <property type="entry name" value="ABC_TRANSPORTER_2"/>
    <property type="match status" value="1"/>
</dbReference>
<feature type="transmembrane region" description="Helical" evidence="9">
    <location>
        <begin position="257"/>
        <end position="282"/>
    </location>
</feature>
<dbReference type="GO" id="GO:0016887">
    <property type="term" value="F:ATP hydrolysis activity"/>
    <property type="evidence" value="ECO:0007669"/>
    <property type="project" value="InterPro"/>
</dbReference>
<proteinExistence type="predicted"/>
<dbReference type="PANTHER" id="PTHR43394:SF1">
    <property type="entry name" value="ATP-BINDING CASSETTE SUB-FAMILY B MEMBER 10, MITOCHONDRIAL"/>
    <property type="match status" value="1"/>
</dbReference>
<dbReference type="InterPro" id="IPR027417">
    <property type="entry name" value="P-loop_NTPase"/>
</dbReference>
<organism evidence="12 13">
    <name type="scientific">Aneurinibacillus thermoaerophilus</name>
    <dbReference type="NCBI Taxonomy" id="143495"/>
    <lineage>
        <taxon>Bacteria</taxon>
        <taxon>Bacillati</taxon>
        <taxon>Bacillota</taxon>
        <taxon>Bacilli</taxon>
        <taxon>Bacillales</taxon>
        <taxon>Paenibacillaceae</taxon>
        <taxon>Aneurinibacillus group</taxon>
        <taxon>Aneurinibacillus</taxon>
    </lineage>
</organism>
<keyword evidence="7 9" id="KW-1133">Transmembrane helix</keyword>
<dbReference type="AlphaFoldDB" id="A0A1G8AFQ2"/>
<dbReference type="Pfam" id="PF00664">
    <property type="entry name" value="ABC_membrane"/>
    <property type="match status" value="1"/>
</dbReference>
<dbReference type="InterPro" id="IPR011527">
    <property type="entry name" value="ABC1_TM_dom"/>
</dbReference>
<keyword evidence="4 9" id="KW-0812">Transmembrane</keyword>
<feature type="transmembrane region" description="Helical" evidence="9">
    <location>
        <begin position="153"/>
        <end position="173"/>
    </location>
</feature>
<dbReference type="RefSeq" id="WP_281423724.1">
    <property type="nucleotide sequence ID" value="NZ_CP080764.1"/>
</dbReference>
<evidence type="ECO:0000256" key="1">
    <source>
        <dbReference type="ARBA" id="ARBA00004651"/>
    </source>
</evidence>
<dbReference type="Gene3D" id="1.20.1560.10">
    <property type="entry name" value="ABC transporter type 1, transmembrane domain"/>
    <property type="match status" value="1"/>
</dbReference>
<keyword evidence="8 9" id="KW-0472">Membrane</keyword>
<feature type="domain" description="ABC transmembrane type-1" evidence="11">
    <location>
        <begin position="41"/>
        <end position="320"/>
    </location>
</feature>
<dbReference type="InterPro" id="IPR039421">
    <property type="entry name" value="Type_1_exporter"/>
</dbReference>
<dbReference type="CDD" id="cd18551">
    <property type="entry name" value="ABC_6TM_LmrA_like"/>
    <property type="match status" value="1"/>
</dbReference>
<evidence type="ECO:0000256" key="7">
    <source>
        <dbReference type="ARBA" id="ARBA00022989"/>
    </source>
</evidence>
<evidence type="ECO:0000256" key="4">
    <source>
        <dbReference type="ARBA" id="ARBA00022692"/>
    </source>
</evidence>
<reference evidence="12 13" key="1">
    <citation type="submission" date="2016-10" db="EMBL/GenBank/DDBJ databases">
        <authorList>
            <person name="de Groot N.N."/>
        </authorList>
    </citation>
    <scope>NUCLEOTIDE SEQUENCE [LARGE SCALE GENOMIC DNA]</scope>
    <source>
        <strain evidence="12 13">L 420-91</strain>
    </source>
</reference>
<dbReference type="EMBL" id="FNDE01000015">
    <property type="protein sequence ID" value="SDH19758.1"/>
    <property type="molecule type" value="Genomic_DNA"/>
</dbReference>
<evidence type="ECO:0000256" key="8">
    <source>
        <dbReference type="ARBA" id="ARBA00023136"/>
    </source>
</evidence>
<dbReference type="FunFam" id="3.40.50.300:FF:000221">
    <property type="entry name" value="Multidrug ABC transporter ATP-binding protein"/>
    <property type="match status" value="1"/>
</dbReference>
<accession>A0A1G8AFQ2</accession>
<dbReference type="SUPFAM" id="SSF90123">
    <property type="entry name" value="ABC transporter transmembrane region"/>
    <property type="match status" value="1"/>
</dbReference>
<name>A0A1G8AFQ2_ANETH</name>
<sequence>MRNSNKLANPEAVQGKRMGLPKWGDFWSLLSKHRPALWIIIVAVVLGLGETLLSLLIPLFTMDMVNQLSAASLQGTTIVSMISVFLFQALMSGCSIYTMSYVGQYVVARLRSEVWQRVLKLPVSFFDRNTSGEVMSRITNDTNVIKDFITAHVISFFSGLLSIIGAVILLLMIDWKITLFMLLAVPVALLILWPIGARMFGVSKKMQDETALFQGDLGRVLSEIRLVKASLAEPLERERGDKRITHLFRYGLKEARITAILSPLMMSIMMLLLVMLIGYGGVRVAEGSLTGGELVAIILYMFQVVVPFTQLASFFTQFQKAMGASERIIEILREELEESHPQVIEQPLREQASDRQKSLRFDTVSFGYAPDKFILRDLSMTIEAGQMTAFVGPSGAGKTTLFSLIERFYEPSAGTIFYGSMPLSSLRIQDWRSRIAYVSQESPMMGGTIRDNLTYGLEEVDEAKMKEAVEQANLSAFISSLEKGYDTEVGERGVKLSGGQRQRLAIARAILRDPEILLLDEATAHLDSASEQLVQEALRVLMQGRTTLVIAHRLSTVRNADKIFVLEKGVITGHGTHDELLVTHEFYRKLVQQQFDQTG</sequence>
<evidence type="ECO:0000256" key="5">
    <source>
        <dbReference type="ARBA" id="ARBA00022741"/>
    </source>
</evidence>
<dbReference type="GO" id="GO:0005886">
    <property type="term" value="C:plasma membrane"/>
    <property type="evidence" value="ECO:0007669"/>
    <property type="project" value="UniProtKB-SubCell"/>
</dbReference>
<evidence type="ECO:0000259" key="11">
    <source>
        <dbReference type="PROSITE" id="PS50929"/>
    </source>
</evidence>
<evidence type="ECO:0000256" key="9">
    <source>
        <dbReference type="SAM" id="Phobius"/>
    </source>
</evidence>
<dbReference type="InterPro" id="IPR036640">
    <property type="entry name" value="ABC1_TM_sf"/>
</dbReference>
<dbReference type="GO" id="GO:0005524">
    <property type="term" value="F:ATP binding"/>
    <property type="evidence" value="ECO:0007669"/>
    <property type="project" value="UniProtKB-KW"/>
</dbReference>
<evidence type="ECO:0000313" key="13">
    <source>
        <dbReference type="Proteomes" id="UP000198956"/>
    </source>
</evidence>
<protein>
    <submittedName>
        <fullName evidence="12">ATP-binding cassette, subfamily B, AbcA/BmrA</fullName>
    </submittedName>
</protein>
<dbReference type="InterPro" id="IPR003593">
    <property type="entry name" value="AAA+_ATPase"/>
</dbReference>
<feature type="transmembrane region" description="Helical" evidence="9">
    <location>
        <begin position="294"/>
        <end position="315"/>
    </location>
</feature>
<dbReference type="Gene3D" id="3.40.50.300">
    <property type="entry name" value="P-loop containing nucleotide triphosphate hydrolases"/>
    <property type="match status" value="1"/>
</dbReference>
<dbReference type="GeneID" id="97141082"/>
<dbReference type="SMART" id="SM00382">
    <property type="entry name" value="AAA"/>
    <property type="match status" value="1"/>
</dbReference>
<dbReference type="PROSITE" id="PS50929">
    <property type="entry name" value="ABC_TM1F"/>
    <property type="match status" value="1"/>
</dbReference>
<dbReference type="InterPro" id="IPR017871">
    <property type="entry name" value="ABC_transporter-like_CS"/>
</dbReference>
<feature type="transmembrane region" description="Helical" evidence="9">
    <location>
        <begin position="36"/>
        <end position="57"/>
    </location>
</feature>
<comment type="subcellular location">
    <subcellularLocation>
        <location evidence="1">Cell membrane</location>
        <topology evidence="1">Multi-pass membrane protein</topology>
    </subcellularLocation>
</comment>
<evidence type="ECO:0000259" key="10">
    <source>
        <dbReference type="PROSITE" id="PS50893"/>
    </source>
</evidence>
<keyword evidence="6 12" id="KW-0067">ATP-binding</keyword>
<dbReference type="GO" id="GO:0015421">
    <property type="term" value="F:ABC-type oligopeptide transporter activity"/>
    <property type="evidence" value="ECO:0007669"/>
    <property type="project" value="TreeGrafter"/>
</dbReference>
<evidence type="ECO:0000313" key="12">
    <source>
        <dbReference type="EMBL" id="SDH19758.1"/>
    </source>
</evidence>
<dbReference type="Pfam" id="PF00005">
    <property type="entry name" value="ABC_tran"/>
    <property type="match status" value="1"/>
</dbReference>
<dbReference type="Proteomes" id="UP000198956">
    <property type="component" value="Unassembled WGS sequence"/>
</dbReference>
<dbReference type="PROSITE" id="PS00211">
    <property type="entry name" value="ABC_TRANSPORTER_1"/>
    <property type="match status" value="1"/>
</dbReference>
<evidence type="ECO:0000256" key="2">
    <source>
        <dbReference type="ARBA" id="ARBA00022448"/>
    </source>
</evidence>
<keyword evidence="5" id="KW-0547">Nucleotide-binding</keyword>
<dbReference type="SUPFAM" id="SSF52540">
    <property type="entry name" value="P-loop containing nucleoside triphosphate hydrolases"/>
    <property type="match status" value="1"/>
</dbReference>
<keyword evidence="3" id="KW-1003">Cell membrane</keyword>
<keyword evidence="2" id="KW-0813">Transport</keyword>
<evidence type="ECO:0000256" key="3">
    <source>
        <dbReference type="ARBA" id="ARBA00022475"/>
    </source>
</evidence>
<dbReference type="PANTHER" id="PTHR43394">
    <property type="entry name" value="ATP-DEPENDENT PERMEASE MDL1, MITOCHONDRIAL"/>
    <property type="match status" value="1"/>
</dbReference>
<gene>
    <name evidence="12" type="ORF">SAMN04489735_101565</name>
</gene>
<feature type="transmembrane region" description="Helical" evidence="9">
    <location>
        <begin position="179"/>
        <end position="197"/>
    </location>
</feature>